<comment type="caution">
    <text evidence="2">The sequence shown here is derived from an EMBL/GenBank/DDBJ whole genome shotgun (WGS) entry which is preliminary data.</text>
</comment>
<dbReference type="RefSeq" id="WP_138284603.1">
    <property type="nucleotide sequence ID" value="NZ_BCXK01000004.1"/>
</dbReference>
<dbReference type="Proteomes" id="UP000070092">
    <property type="component" value="Unassembled WGS sequence"/>
</dbReference>
<name>A0A133KKW7_BIFBI</name>
<evidence type="ECO:0000313" key="4">
    <source>
        <dbReference type="Proteomes" id="UP000070092"/>
    </source>
</evidence>
<evidence type="ECO:0000313" key="6">
    <source>
        <dbReference type="Proteomes" id="UP000488776"/>
    </source>
</evidence>
<organism evidence="2 4">
    <name type="scientific">Bifidobacterium bifidum</name>
    <dbReference type="NCBI Taxonomy" id="1681"/>
    <lineage>
        <taxon>Bacteria</taxon>
        <taxon>Bacillati</taxon>
        <taxon>Actinomycetota</taxon>
        <taxon>Actinomycetes</taxon>
        <taxon>Bifidobacteriales</taxon>
        <taxon>Bifidobacteriaceae</taxon>
        <taxon>Bifidobacterium</taxon>
    </lineage>
</organism>
<evidence type="ECO:0000313" key="2">
    <source>
        <dbReference type="EMBL" id="KWZ80175.1"/>
    </source>
</evidence>
<dbReference type="Proteomes" id="UP000451386">
    <property type="component" value="Unassembled WGS sequence"/>
</dbReference>
<accession>A0A133KKW7</accession>
<evidence type="ECO:0000313" key="5">
    <source>
        <dbReference type="Proteomes" id="UP000451386"/>
    </source>
</evidence>
<reference evidence="2 4" key="1">
    <citation type="submission" date="2016-01" db="EMBL/GenBank/DDBJ databases">
        <authorList>
            <person name="Oliw E.H."/>
        </authorList>
    </citation>
    <scope>NUCLEOTIDE SEQUENCE [LARGE SCALE GENOMIC DNA]</scope>
    <source>
        <strain evidence="2 4">MJR8628B</strain>
    </source>
</reference>
<dbReference type="EMBL" id="LRPO01000051">
    <property type="protein sequence ID" value="KWZ80175.1"/>
    <property type="molecule type" value="Genomic_DNA"/>
</dbReference>
<dbReference type="Proteomes" id="UP000488776">
    <property type="component" value="Unassembled WGS sequence"/>
</dbReference>
<dbReference type="AlphaFoldDB" id="A0A133KKW7"/>
<reference evidence="1 5" key="2">
    <citation type="journal article" date="2019" name="Nat. Med.">
        <title>A library of human gut bacterial isolates paired with longitudinal multiomics data enables mechanistic microbiome research.</title>
        <authorList>
            <person name="Poyet M."/>
            <person name="Groussin M."/>
            <person name="Gibbons S.M."/>
            <person name="Avila-Pacheco J."/>
            <person name="Jiang X."/>
            <person name="Kearney S.M."/>
            <person name="Perrotta A.R."/>
            <person name="Berdy B."/>
            <person name="Zhao S."/>
            <person name="Lieberman T.D."/>
            <person name="Swanson P.K."/>
            <person name="Smith M."/>
            <person name="Roesemann S."/>
            <person name="Alexander J.E."/>
            <person name="Rich S.A."/>
            <person name="Livny J."/>
            <person name="Vlamakis H."/>
            <person name="Clish C."/>
            <person name="Bullock K."/>
            <person name="Deik A."/>
            <person name="Scott J."/>
            <person name="Pierce K.A."/>
            <person name="Xavier R.J."/>
            <person name="Alm E.J."/>
        </authorList>
    </citation>
    <scope>NUCLEOTIDE SEQUENCE [LARGE SCALE GENOMIC DNA]</scope>
    <source>
        <strain evidence="1 5">BIOML-A13</strain>
    </source>
</reference>
<proteinExistence type="predicted"/>
<dbReference type="EMBL" id="WDOP01000004">
    <property type="protein sequence ID" value="KAB7486604.1"/>
    <property type="molecule type" value="Genomic_DNA"/>
</dbReference>
<gene>
    <name evidence="3" type="ORF">G5T23_06745</name>
    <name evidence="1" type="ORF">GBA83_06230</name>
    <name evidence="2" type="ORF">HMPREF3196_01886</name>
</gene>
<evidence type="ECO:0000313" key="1">
    <source>
        <dbReference type="EMBL" id="KAB7486604.1"/>
    </source>
</evidence>
<sequence>MALPADGNTGYELVPRLVTVSHAAELVDCSPDLIYDLIRHHRVEARVLPGHPRSTRVNVVSLMEAFKLAR</sequence>
<dbReference type="PATRIC" id="fig|1681.53.peg.1842"/>
<evidence type="ECO:0008006" key="7">
    <source>
        <dbReference type="Google" id="ProtNLM"/>
    </source>
</evidence>
<dbReference type="EMBL" id="JAAJBJ010000006">
    <property type="protein sequence ID" value="NGG36713.1"/>
    <property type="molecule type" value="Genomic_DNA"/>
</dbReference>
<evidence type="ECO:0000313" key="3">
    <source>
        <dbReference type="EMBL" id="NGG36713.1"/>
    </source>
</evidence>
<reference evidence="3 6" key="3">
    <citation type="submission" date="2020-02" db="EMBL/GenBank/DDBJ databases">
        <title>Antibiotic susceptibility profiles of lactic acid bacteria isolated from the human vagina and genetic basis of atypical resistances.</title>
        <authorList>
            <person name="Sirichoat A."/>
            <person name="Florez A.B."/>
            <person name="Vazquez L."/>
            <person name="Buppasiri P."/>
            <person name="Panya M."/>
            <person name="Lulitanond V."/>
            <person name="Mayo B."/>
        </authorList>
    </citation>
    <scope>NUCLEOTIDE SEQUENCE [LARGE SCALE GENOMIC DNA]</scope>
    <source>
        <strain evidence="3 6">VA07-1AN</strain>
    </source>
</reference>
<protein>
    <recommendedName>
        <fullName evidence="7">Helix-turn-helix domain-containing protein</fullName>
    </recommendedName>
</protein>